<evidence type="ECO:0000313" key="5">
    <source>
        <dbReference type="Proteomes" id="UP001156905"/>
    </source>
</evidence>
<dbReference type="EMBL" id="BSOW01000010">
    <property type="protein sequence ID" value="GLR86475.1"/>
    <property type="molecule type" value="Genomic_DNA"/>
</dbReference>
<sequence>MNASGEHYLSDIIIRTATEKDAAVIAAIHVASWRDAYAHILAPEFLSGGIETDRLAVWSQRLRDPSLTQFVNVACDPGGLVQAFVCGYCDFDPVWGSLIDNLHVRPQARGQGIGERLFRAAAGQFSATATGAGLHLWVFEANAAGLRFYERLGGSVVEKDRSGIPAAGGKTVLRVHWPAAARIG</sequence>
<dbReference type="PANTHER" id="PTHR43877:SF1">
    <property type="entry name" value="ACETYLTRANSFERASE"/>
    <property type="match status" value="1"/>
</dbReference>
<dbReference type="SUPFAM" id="SSF55729">
    <property type="entry name" value="Acyl-CoA N-acyltransferases (Nat)"/>
    <property type="match status" value="1"/>
</dbReference>
<proteinExistence type="predicted"/>
<keyword evidence="2" id="KW-0012">Acyltransferase</keyword>
<gene>
    <name evidence="4" type="ORF">GCM10007857_31860</name>
</gene>
<evidence type="ECO:0000313" key="4">
    <source>
        <dbReference type="EMBL" id="GLR86475.1"/>
    </source>
</evidence>
<keyword evidence="1" id="KW-0808">Transferase</keyword>
<reference evidence="5" key="1">
    <citation type="journal article" date="2019" name="Int. J. Syst. Evol. Microbiol.">
        <title>The Global Catalogue of Microorganisms (GCM) 10K type strain sequencing project: providing services to taxonomists for standard genome sequencing and annotation.</title>
        <authorList>
            <consortium name="The Broad Institute Genomics Platform"/>
            <consortium name="The Broad Institute Genome Sequencing Center for Infectious Disease"/>
            <person name="Wu L."/>
            <person name="Ma J."/>
        </authorList>
    </citation>
    <scope>NUCLEOTIDE SEQUENCE [LARGE SCALE GENOMIC DNA]</scope>
    <source>
        <strain evidence="5">NBRC 102520</strain>
    </source>
</reference>
<comment type="caution">
    <text evidence="4">The sequence shown here is derived from an EMBL/GenBank/DDBJ whole genome shotgun (WGS) entry which is preliminary data.</text>
</comment>
<feature type="domain" description="N-acetyltransferase" evidence="3">
    <location>
        <begin position="12"/>
        <end position="178"/>
    </location>
</feature>
<organism evidence="4 5">
    <name type="scientific">Bradyrhizobium iriomotense</name>
    <dbReference type="NCBI Taxonomy" id="441950"/>
    <lineage>
        <taxon>Bacteria</taxon>
        <taxon>Pseudomonadati</taxon>
        <taxon>Pseudomonadota</taxon>
        <taxon>Alphaproteobacteria</taxon>
        <taxon>Hyphomicrobiales</taxon>
        <taxon>Nitrobacteraceae</taxon>
        <taxon>Bradyrhizobium</taxon>
    </lineage>
</organism>
<dbReference type="Pfam" id="PF13508">
    <property type="entry name" value="Acetyltransf_7"/>
    <property type="match status" value="1"/>
</dbReference>
<dbReference type="InterPro" id="IPR050832">
    <property type="entry name" value="Bact_Acetyltransf"/>
</dbReference>
<dbReference type="Gene3D" id="3.40.630.30">
    <property type="match status" value="1"/>
</dbReference>
<protein>
    <submittedName>
        <fullName evidence="4">N-acetyltransferase</fullName>
    </submittedName>
</protein>
<name>A0ABQ6AYH8_9BRAD</name>
<dbReference type="Proteomes" id="UP001156905">
    <property type="component" value="Unassembled WGS sequence"/>
</dbReference>
<dbReference type="CDD" id="cd04301">
    <property type="entry name" value="NAT_SF"/>
    <property type="match status" value="1"/>
</dbReference>
<dbReference type="InterPro" id="IPR000182">
    <property type="entry name" value="GNAT_dom"/>
</dbReference>
<keyword evidence="5" id="KW-1185">Reference proteome</keyword>
<dbReference type="PROSITE" id="PS51186">
    <property type="entry name" value="GNAT"/>
    <property type="match status" value="1"/>
</dbReference>
<accession>A0ABQ6AYH8</accession>
<dbReference type="InterPro" id="IPR016181">
    <property type="entry name" value="Acyl_CoA_acyltransferase"/>
</dbReference>
<evidence type="ECO:0000259" key="3">
    <source>
        <dbReference type="PROSITE" id="PS51186"/>
    </source>
</evidence>
<dbReference type="PANTHER" id="PTHR43877">
    <property type="entry name" value="AMINOALKYLPHOSPHONATE N-ACETYLTRANSFERASE-RELATED-RELATED"/>
    <property type="match status" value="1"/>
</dbReference>
<evidence type="ECO:0000256" key="2">
    <source>
        <dbReference type="ARBA" id="ARBA00023315"/>
    </source>
</evidence>
<evidence type="ECO:0000256" key="1">
    <source>
        <dbReference type="ARBA" id="ARBA00022679"/>
    </source>
</evidence>